<dbReference type="InterPro" id="IPR022742">
    <property type="entry name" value="Hydrolase_4"/>
</dbReference>
<dbReference type="PANTHER" id="PTHR43798">
    <property type="entry name" value="MONOACYLGLYCEROL LIPASE"/>
    <property type="match status" value="1"/>
</dbReference>
<evidence type="ECO:0000259" key="1">
    <source>
        <dbReference type="Pfam" id="PF12146"/>
    </source>
</evidence>
<dbReference type="InterPro" id="IPR000639">
    <property type="entry name" value="Epox_hydrolase-like"/>
</dbReference>
<dbReference type="InterPro" id="IPR000073">
    <property type="entry name" value="AB_hydrolase_1"/>
</dbReference>
<gene>
    <name evidence="2" type="ORF">CO078_01260</name>
</gene>
<dbReference type="GO" id="GO:0003824">
    <property type="term" value="F:catalytic activity"/>
    <property type="evidence" value="ECO:0007669"/>
    <property type="project" value="InterPro"/>
</dbReference>
<dbReference type="Proteomes" id="UP000230097">
    <property type="component" value="Unassembled WGS sequence"/>
</dbReference>
<organism evidence="2 3">
    <name type="scientific">Candidatus Nealsonbacteria bacterium CG_4_9_14_0_8_um_filter_36_17</name>
    <dbReference type="NCBI Taxonomy" id="1974693"/>
    <lineage>
        <taxon>Bacteria</taxon>
        <taxon>Candidatus Nealsoniibacteriota</taxon>
    </lineage>
</organism>
<feature type="domain" description="Serine aminopeptidase S33" evidence="1">
    <location>
        <begin position="6"/>
        <end position="229"/>
    </location>
</feature>
<dbReference type="SUPFAM" id="SSF53474">
    <property type="entry name" value="alpha/beta-Hydrolases"/>
    <property type="match status" value="1"/>
</dbReference>
<protein>
    <recommendedName>
        <fullName evidence="1">Serine aminopeptidase S33 domain-containing protein</fullName>
    </recommendedName>
</protein>
<comment type="caution">
    <text evidence="2">The sequence shown here is derived from an EMBL/GenBank/DDBJ whole genome shotgun (WGS) entry which is preliminary data.</text>
</comment>
<proteinExistence type="predicted"/>
<dbReference type="EMBL" id="PFTC01000031">
    <property type="protein sequence ID" value="PJB98659.1"/>
    <property type="molecule type" value="Genomic_DNA"/>
</dbReference>
<accession>A0A2M8DLH0</accession>
<dbReference type="AlphaFoldDB" id="A0A2M8DLH0"/>
<dbReference type="Pfam" id="PF12146">
    <property type="entry name" value="Hydrolase_4"/>
    <property type="match status" value="1"/>
</dbReference>
<dbReference type="PRINTS" id="PR00412">
    <property type="entry name" value="EPOXHYDRLASE"/>
</dbReference>
<dbReference type="InterPro" id="IPR029058">
    <property type="entry name" value="AB_hydrolase_fold"/>
</dbReference>
<reference evidence="3" key="1">
    <citation type="submission" date="2017-09" db="EMBL/GenBank/DDBJ databases">
        <title>Depth-based differentiation of microbial function through sediment-hosted aquifers and enrichment of novel symbionts in the deep terrestrial subsurface.</title>
        <authorList>
            <person name="Probst A.J."/>
            <person name="Ladd B."/>
            <person name="Jarett J.K."/>
            <person name="Geller-Mcgrath D.E."/>
            <person name="Sieber C.M.K."/>
            <person name="Emerson J.B."/>
            <person name="Anantharaman K."/>
            <person name="Thomas B.C."/>
            <person name="Malmstrom R."/>
            <person name="Stieglmeier M."/>
            <person name="Klingl A."/>
            <person name="Woyke T."/>
            <person name="Ryan C.M."/>
            <person name="Banfield J.F."/>
        </authorList>
    </citation>
    <scope>NUCLEOTIDE SEQUENCE [LARGE SCALE GENOMIC DNA]</scope>
</reference>
<dbReference type="Gene3D" id="3.40.50.1820">
    <property type="entry name" value="alpha/beta hydrolase"/>
    <property type="match status" value="1"/>
</dbReference>
<sequence length="244" mass="27968">MKGEPLLILHGWGSNSARWQRVKELIEKEGIEVLILDLPGFGITPSPEKPWGRKDYINWIFQKIKEKNWDEFNLLGHSFGGGLAVKIATNPALFKKGGGIEKLILCAPAIIKRKSIKAYLFYWVAFLGKKIFSLPGFKLFYPFVQKLIYKLAGARDYYVADGMMKETMKKIGKEEDLEMILEKIKIPTLILWGKRDDVLPLKDAFCIKEKIKDSQLKIIPTARHSPHREAPEELAKILIQFIKS</sequence>
<evidence type="ECO:0000313" key="3">
    <source>
        <dbReference type="Proteomes" id="UP000230097"/>
    </source>
</evidence>
<dbReference type="PRINTS" id="PR00111">
    <property type="entry name" value="ABHYDROLASE"/>
</dbReference>
<dbReference type="InterPro" id="IPR050266">
    <property type="entry name" value="AB_hydrolase_sf"/>
</dbReference>
<name>A0A2M8DLH0_9BACT</name>
<evidence type="ECO:0000313" key="2">
    <source>
        <dbReference type="EMBL" id="PJB98659.1"/>
    </source>
</evidence>